<protein>
    <recommendedName>
        <fullName evidence="5">H(+)-exporting diphosphatase</fullName>
    </recommendedName>
</protein>
<evidence type="ECO:0000313" key="3">
    <source>
        <dbReference type="EMBL" id="CAE8738323.1"/>
    </source>
</evidence>
<evidence type="ECO:0000313" key="4">
    <source>
        <dbReference type="Proteomes" id="UP000626109"/>
    </source>
</evidence>
<feature type="non-terminal residue" evidence="3">
    <location>
        <position position="1"/>
    </location>
</feature>
<evidence type="ECO:0000256" key="2">
    <source>
        <dbReference type="SAM" id="SignalP"/>
    </source>
</evidence>
<name>A0A813LQ87_POLGL</name>
<feature type="transmembrane region" description="Helical" evidence="1">
    <location>
        <begin position="33"/>
        <end position="52"/>
    </location>
</feature>
<keyword evidence="1" id="KW-1133">Transmembrane helix</keyword>
<reference evidence="3" key="1">
    <citation type="submission" date="2021-02" db="EMBL/GenBank/DDBJ databases">
        <authorList>
            <person name="Dougan E. K."/>
            <person name="Rhodes N."/>
            <person name="Thang M."/>
            <person name="Chan C."/>
        </authorList>
    </citation>
    <scope>NUCLEOTIDE SEQUENCE</scope>
</reference>
<comment type="caution">
    <text evidence="3">The sequence shown here is derived from an EMBL/GenBank/DDBJ whole genome shotgun (WGS) entry which is preliminary data.</text>
</comment>
<gene>
    <name evidence="3" type="ORF">PGLA2088_LOCUS49139</name>
</gene>
<keyword evidence="1" id="KW-0812">Transmembrane</keyword>
<dbReference type="Proteomes" id="UP000626109">
    <property type="component" value="Unassembled WGS sequence"/>
</dbReference>
<feature type="non-terminal residue" evidence="3">
    <location>
        <position position="152"/>
    </location>
</feature>
<sequence length="152" mass="15369">ALLLLASLVLLPATDLLPSLSDSEDLLGWADDVVFVGTSFGGVFAAASIFAVQMTVHGGCLQVLGSASQLAGSSEEVSASGRGPSSEDAEASVRAAFGVAVPAALLLATVGYLRFGSGVAGNILFSLRRAADHGEWSAATSFGRQLMQLALT</sequence>
<organism evidence="3 4">
    <name type="scientific">Polarella glacialis</name>
    <name type="common">Dinoflagellate</name>
    <dbReference type="NCBI Taxonomy" id="89957"/>
    <lineage>
        <taxon>Eukaryota</taxon>
        <taxon>Sar</taxon>
        <taxon>Alveolata</taxon>
        <taxon>Dinophyceae</taxon>
        <taxon>Suessiales</taxon>
        <taxon>Suessiaceae</taxon>
        <taxon>Polarella</taxon>
    </lineage>
</organism>
<keyword evidence="2" id="KW-0732">Signal</keyword>
<dbReference type="EMBL" id="CAJNNW010036926">
    <property type="protein sequence ID" value="CAE8738323.1"/>
    <property type="molecule type" value="Genomic_DNA"/>
</dbReference>
<dbReference type="AlphaFoldDB" id="A0A813LQ87"/>
<evidence type="ECO:0000256" key="1">
    <source>
        <dbReference type="SAM" id="Phobius"/>
    </source>
</evidence>
<accession>A0A813LQ87</accession>
<proteinExistence type="predicted"/>
<feature type="chain" id="PRO_5032869460" description="H(+)-exporting diphosphatase" evidence="2">
    <location>
        <begin position="17"/>
        <end position="152"/>
    </location>
</feature>
<evidence type="ECO:0008006" key="5">
    <source>
        <dbReference type="Google" id="ProtNLM"/>
    </source>
</evidence>
<keyword evidence="1" id="KW-0472">Membrane</keyword>
<feature type="signal peptide" evidence="2">
    <location>
        <begin position="1"/>
        <end position="16"/>
    </location>
</feature>